<dbReference type="NCBIfam" id="TIGR00904">
    <property type="entry name" value="mreB"/>
    <property type="match status" value="1"/>
</dbReference>
<dbReference type="GO" id="GO:0005737">
    <property type="term" value="C:cytoplasm"/>
    <property type="evidence" value="ECO:0007669"/>
    <property type="project" value="UniProtKB-SubCell"/>
</dbReference>
<comment type="subunit">
    <text evidence="6">Forms polymers.</text>
</comment>
<comment type="function">
    <text evidence="6">Forms membrane-associated dynamic filaments that are essential for cell shape determination. Acts by regulating cell wall synthesis and cell elongation, and thus cell shape. A feedback loop between cell geometry and MreB localization may maintain elongated cell shape by targeting cell wall growth to regions of negative cell wall curvature.</text>
</comment>
<feature type="binding site" evidence="6">
    <location>
        <begin position="293"/>
        <end position="296"/>
    </location>
    <ligand>
        <name>ATP</name>
        <dbReference type="ChEBI" id="CHEBI:30616"/>
    </ligand>
</feature>
<feature type="binding site" evidence="6">
    <location>
        <begin position="165"/>
        <end position="167"/>
    </location>
    <ligand>
        <name>ATP</name>
        <dbReference type="ChEBI" id="CHEBI:30616"/>
    </ligand>
</feature>
<protein>
    <recommendedName>
        <fullName evidence="6">Cell shape-determining protein MreB</fullName>
    </recommendedName>
</protein>
<evidence type="ECO:0000313" key="7">
    <source>
        <dbReference type="EMBL" id="KKU33572.1"/>
    </source>
</evidence>
<dbReference type="PRINTS" id="PR01652">
    <property type="entry name" value="SHAPEPROTEIN"/>
</dbReference>
<comment type="caution">
    <text evidence="6">Lacks conserved residue(s) required for the propagation of feature annotation.</text>
</comment>
<evidence type="ECO:0000256" key="6">
    <source>
        <dbReference type="HAMAP-Rule" id="MF_02207"/>
    </source>
</evidence>
<comment type="subcellular location">
    <subcellularLocation>
        <location evidence="6">Cytoplasm</location>
    </subcellularLocation>
    <text evidence="6">Membrane-associated.</text>
</comment>
<dbReference type="PANTHER" id="PTHR42749:SF1">
    <property type="entry name" value="CELL SHAPE-DETERMINING PROTEIN MREB"/>
    <property type="match status" value="1"/>
</dbReference>
<dbReference type="Gene3D" id="3.30.420.40">
    <property type="match status" value="3"/>
</dbReference>
<dbReference type="InterPro" id="IPR004753">
    <property type="entry name" value="MreB"/>
</dbReference>
<dbReference type="HAMAP" id="MF_02207">
    <property type="entry name" value="MreB"/>
    <property type="match status" value="1"/>
</dbReference>
<dbReference type="GO" id="GO:0000902">
    <property type="term" value="P:cell morphogenesis"/>
    <property type="evidence" value="ECO:0007669"/>
    <property type="project" value="InterPro"/>
</dbReference>
<dbReference type="SUPFAM" id="SSF53067">
    <property type="entry name" value="Actin-like ATPase domain"/>
    <property type="match status" value="2"/>
</dbReference>
<dbReference type="InterPro" id="IPR056546">
    <property type="entry name" value="MreB_MamK-like"/>
</dbReference>
<keyword evidence="2 6" id="KW-0547">Nucleotide-binding</keyword>
<dbReference type="Pfam" id="PF06723">
    <property type="entry name" value="MreB_Mbl"/>
    <property type="match status" value="1"/>
</dbReference>
<dbReference type="PANTHER" id="PTHR42749">
    <property type="entry name" value="CELL SHAPE-DETERMINING PROTEIN MREB"/>
    <property type="match status" value="1"/>
</dbReference>
<comment type="similarity">
    <text evidence="5 6">Belongs to the FtsA/MreB family.</text>
</comment>
<dbReference type="CDD" id="cd10225">
    <property type="entry name" value="ASKHA_NBD_MreB-like"/>
    <property type="match status" value="1"/>
</dbReference>
<evidence type="ECO:0000256" key="3">
    <source>
        <dbReference type="ARBA" id="ARBA00022840"/>
    </source>
</evidence>
<evidence type="ECO:0000256" key="2">
    <source>
        <dbReference type="ARBA" id="ARBA00022741"/>
    </source>
</evidence>
<organism evidence="7 8">
    <name type="scientific">Candidatus Uhrbacteria bacterium GW2011_GWF2_46_218</name>
    <dbReference type="NCBI Taxonomy" id="1619001"/>
    <lineage>
        <taxon>Bacteria</taxon>
        <taxon>Candidatus Uhriibacteriota</taxon>
    </lineage>
</organism>
<dbReference type="InterPro" id="IPR043129">
    <property type="entry name" value="ATPase_NBD"/>
</dbReference>
<accession>A0A0G1PLJ5</accession>
<keyword evidence="4 6" id="KW-0133">Cell shape</keyword>
<evidence type="ECO:0000256" key="4">
    <source>
        <dbReference type="ARBA" id="ARBA00022960"/>
    </source>
</evidence>
<evidence type="ECO:0000313" key="8">
    <source>
        <dbReference type="Proteomes" id="UP000034705"/>
    </source>
</evidence>
<reference evidence="7 8" key="1">
    <citation type="journal article" date="2015" name="Nature">
        <title>rRNA introns, odd ribosomes, and small enigmatic genomes across a large radiation of phyla.</title>
        <authorList>
            <person name="Brown C.T."/>
            <person name="Hug L.A."/>
            <person name="Thomas B.C."/>
            <person name="Sharon I."/>
            <person name="Castelle C.J."/>
            <person name="Singh A."/>
            <person name="Wilkins M.J."/>
            <person name="Williams K.H."/>
            <person name="Banfield J.F."/>
        </authorList>
    </citation>
    <scope>NUCLEOTIDE SEQUENCE [LARGE SCALE GENOMIC DNA]</scope>
</reference>
<gene>
    <name evidence="6" type="primary">mreB</name>
    <name evidence="7" type="ORF">UX45_C0008G0021</name>
</gene>
<evidence type="ECO:0000256" key="5">
    <source>
        <dbReference type="ARBA" id="ARBA00023458"/>
    </source>
</evidence>
<sequence>MFNKLFGRFSKDLGIDLGTSHTLVYVRENGIVIHEPSVVALNTRNDQILAVGTEAKDMLGKTPPHIQIIKPLTKGVIADFEVTEKMLKYFIDKVHAESFTIVPRPRVVMGVPLETTEVERKAIEDAALSAGAREVFLVENPMLAALGSRLPLAESVGMMVVDIGGGTTEIAVMSLAGVVTWKSLDIAGDEMNKNIIQYTRDTFNLLLGERVAERLKIRIGTAMEPEAPLEIEMRGRDLLSGLPKELIVTDAQIREALQRSVATILENIKATLEVTPPELVADIYERGIVLTGGGALLRGLDTLIARETSIPVRVADDPITAVVRGAGALLENEALLKDIALPSSRQSDLL</sequence>
<dbReference type="NCBIfam" id="NF010539">
    <property type="entry name" value="PRK13927.1"/>
    <property type="match status" value="1"/>
</dbReference>
<proteinExistence type="inferred from homology"/>
<dbReference type="PATRIC" id="fig|1619001.3.peg.461"/>
<dbReference type="AlphaFoldDB" id="A0A0G1PLJ5"/>
<evidence type="ECO:0000256" key="1">
    <source>
        <dbReference type="ARBA" id="ARBA00022490"/>
    </source>
</evidence>
<keyword evidence="3 6" id="KW-0067">ATP-binding</keyword>
<dbReference type="EMBL" id="LCMG01000008">
    <property type="protein sequence ID" value="KKU33572.1"/>
    <property type="molecule type" value="Genomic_DNA"/>
</dbReference>
<comment type="caution">
    <text evidence="7">The sequence shown here is derived from an EMBL/GenBank/DDBJ whole genome shotgun (WGS) entry which is preliminary data.</text>
</comment>
<dbReference type="GO" id="GO:0008360">
    <property type="term" value="P:regulation of cell shape"/>
    <property type="evidence" value="ECO:0007669"/>
    <property type="project" value="UniProtKB-UniRule"/>
</dbReference>
<keyword evidence="1 6" id="KW-0963">Cytoplasm</keyword>
<dbReference type="Proteomes" id="UP000034705">
    <property type="component" value="Unassembled WGS sequence"/>
</dbReference>
<dbReference type="GO" id="GO:0005524">
    <property type="term" value="F:ATP binding"/>
    <property type="evidence" value="ECO:0007669"/>
    <property type="project" value="UniProtKB-KW"/>
</dbReference>
<name>A0A0G1PLJ5_9BACT</name>
<feature type="binding site" evidence="6">
    <location>
        <begin position="213"/>
        <end position="216"/>
    </location>
    <ligand>
        <name>ATP</name>
        <dbReference type="ChEBI" id="CHEBI:30616"/>
    </ligand>
</feature>